<feature type="transmembrane region" description="Helical" evidence="1">
    <location>
        <begin position="90"/>
        <end position="109"/>
    </location>
</feature>
<gene>
    <name evidence="2" type="ORF">H8K33_00175</name>
</gene>
<evidence type="ECO:0000313" key="3">
    <source>
        <dbReference type="Proteomes" id="UP000643610"/>
    </source>
</evidence>
<proteinExistence type="predicted"/>
<keyword evidence="1" id="KW-0812">Transmembrane</keyword>
<reference evidence="2 3" key="1">
    <citation type="submission" date="2020-08" db="EMBL/GenBank/DDBJ databases">
        <title>Novel species isolated from subtropical streams in China.</title>
        <authorList>
            <person name="Lu H."/>
        </authorList>
    </citation>
    <scope>NUCLEOTIDE SEQUENCE [LARGE SCALE GENOMIC DNA]</scope>
    <source>
        <strain evidence="2 3">KCTC 52442</strain>
    </source>
</reference>
<dbReference type="Proteomes" id="UP000643610">
    <property type="component" value="Unassembled WGS sequence"/>
</dbReference>
<keyword evidence="1" id="KW-1133">Transmembrane helix</keyword>
<keyword evidence="1" id="KW-0472">Membrane</keyword>
<feature type="transmembrane region" description="Helical" evidence="1">
    <location>
        <begin position="38"/>
        <end position="56"/>
    </location>
</feature>
<dbReference type="RefSeq" id="WP_186888973.1">
    <property type="nucleotide sequence ID" value="NZ_JACOFU010000001.1"/>
</dbReference>
<accession>A0ABR6XK76</accession>
<keyword evidence="3" id="KW-1185">Reference proteome</keyword>
<comment type="caution">
    <text evidence="2">The sequence shown here is derived from an EMBL/GenBank/DDBJ whole genome shotgun (WGS) entry which is preliminary data.</text>
</comment>
<dbReference type="EMBL" id="JACOFU010000001">
    <property type="protein sequence ID" value="MBC3829916.1"/>
    <property type="molecule type" value="Genomic_DNA"/>
</dbReference>
<sequence>MPTDIKKAAIALIISCISTLLAVYFDGLDFEEISFHDPLILGFNIIWTLIIAWIIWDLSRGKNIKPTLILVGIIMLASLAWAIAEFGFGFAQFFYVLELLMFVAAYFFVSTKESKS</sequence>
<organism evidence="2 3">
    <name type="scientific">Undibacterium amnicola</name>
    <dbReference type="NCBI Taxonomy" id="1834038"/>
    <lineage>
        <taxon>Bacteria</taxon>
        <taxon>Pseudomonadati</taxon>
        <taxon>Pseudomonadota</taxon>
        <taxon>Betaproteobacteria</taxon>
        <taxon>Burkholderiales</taxon>
        <taxon>Oxalobacteraceae</taxon>
        <taxon>Undibacterium</taxon>
    </lineage>
</organism>
<evidence type="ECO:0000313" key="2">
    <source>
        <dbReference type="EMBL" id="MBC3829916.1"/>
    </source>
</evidence>
<evidence type="ECO:0000256" key="1">
    <source>
        <dbReference type="SAM" id="Phobius"/>
    </source>
</evidence>
<protein>
    <submittedName>
        <fullName evidence="2">Uncharacterized protein</fullName>
    </submittedName>
</protein>
<feature type="transmembrane region" description="Helical" evidence="1">
    <location>
        <begin position="68"/>
        <end position="84"/>
    </location>
</feature>
<name>A0ABR6XK76_9BURK</name>